<reference evidence="1 2" key="1">
    <citation type="submission" date="2015-10" db="EMBL/GenBank/DDBJ databases">
        <authorList>
            <person name="Gilbert D.G."/>
        </authorList>
    </citation>
    <scope>NUCLEOTIDE SEQUENCE [LARGE SCALE GENOMIC DNA]</scope>
    <source>
        <strain evidence="2">HZ-22</strain>
    </source>
</reference>
<organism evidence="1 2">
    <name type="scientific">Pseudalgibacter alginicilyticus</name>
    <dbReference type="NCBI Taxonomy" id="1736674"/>
    <lineage>
        <taxon>Bacteria</taxon>
        <taxon>Pseudomonadati</taxon>
        <taxon>Bacteroidota</taxon>
        <taxon>Flavobacteriia</taxon>
        <taxon>Flavobacteriales</taxon>
        <taxon>Flavobacteriaceae</taxon>
        <taxon>Pseudalgibacter</taxon>
    </lineage>
</organism>
<evidence type="ECO:0000313" key="2">
    <source>
        <dbReference type="Proteomes" id="UP000057981"/>
    </source>
</evidence>
<dbReference type="Proteomes" id="UP000057981">
    <property type="component" value="Chromosome"/>
</dbReference>
<gene>
    <name evidence="1" type="ORF">APS56_04700</name>
</gene>
<keyword evidence="2" id="KW-1185">Reference proteome</keyword>
<name>A0A0P0D6Z0_9FLAO</name>
<protein>
    <submittedName>
        <fullName evidence="1">Uncharacterized protein</fullName>
    </submittedName>
</protein>
<dbReference type="EMBL" id="CP012898">
    <property type="protein sequence ID" value="ALJ04481.1"/>
    <property type="molecule type" value="Genomic_DNA"/>
</dbReference>
<proteinExistence type="predicted"/>
<dbReference type="AlphaFoldDB" id="A0A0P0D6Z0"/>
<evidence type="ECO:0000313" key="1">
    <source>
        <dbReference type="EMBL" id="ALJ04481.1"/>
    </source>
</evidence>
<dbReference type="RefSeq" id="WP_054725321.1">
    <property type="nucleotide sequence ID" value="NZ_CP012898.1"/>
</dbReference>
<dbReference type="STRING" id="1736674.APS56_04700"/>
<dbReference type="KEGG" id="ahz:APS56_04700"/>
<sequence>MKNKKVNKKGKQTKKEALSKLEKIKKLSAENLVLLKKIEGVQEGYYLNYCRVYDYFELFCTIKSTLNVCILALEDQQDLTLDIKKRESDVRTVLEFMKNLIPLEEGIYLDKMRKLMFTQEDVN</sequence>
<dbReference type="OrthoDB" id="1446962at2"/>
<accession>A0A0P0D6Z0</accession>